<dbReference type="AlphaFoldDB" id="A0A4U5PJF4"/>
<protein>
    <submittedName>
        <fullName evidence="2">Uncharacterized protein</fullName>
    </submittedName>
</protein>
<sequence>MDCPDTRGNSISRHLLAQVTSRTGRFTIAYGVPRKQEALSSRQHHPGRRALSSSGYETNDSGRRTHKIVVTQQQKRKPRERSEEDPEASFGAQNRAP</sequence>
<feature type="region of interest" description="Disordered" evidence="1">
    <location>
        <begin position="35"/>
        <end position="97"/>
    </location>
</feature>
<accession>A0A4U5PJF4</accession>
<keyword evidence="3" id="KW-1185">Reference proteome</keyword>
<dbReference type="Proteomes" id="UP000298663">
    <property type="component" value="Unassembled WGS sequence"/>
</dbReference>
<reference evidence="2 3" key="2">
    <citation type="journal article" date="2019" name="G3 (Bethesda)">
        <title>Hybrid Assembly of the Genome of the Entomopathogenic Nematode Steinernema carpocapsae Identifies the X-Chromosome.</title>
        <authorList>
            <person name="Serra L."/>
            <person name="Macchietto M."/>
            <person name="Macias-Munoz A."/>
            <person name="McGill C.J."/>
            <person name="Rodriguez I.M."/>
            <person name="Rodriguez B."/>
            <person name="Murad R."/>
            <person name="Mortazavi A."/>
        </authorList>
    </citation>
    <scope>NUCLEOTIDE SEQUENCE [LARGE SCALE GENOMIC DNA]</scope>
    <source>
        <strain evidence="2 3">ALL</strain>
    </source>
</reference>
<evidence type="ECO:0000256" key="1">
    <source>
        <dbReference type="SAM" id="MobiDB-lite"/>
    </source>
</evidence>
<proteinExistence type="predicted"/>
<reference evidence="2 3" key="1">
    <citation type="journal article" date="2015" name="Genome Biol.">
        <title>Comparative genomics of Steinernema reveals deeply conserved gene regulatory networks.</title>
        <authorList>
            <person name="Dillman A.R."/>
            <person name="Macchietto M."/>
            <person name="Porter C.F."/>
            <person name="Rogers A."/>
            <person name="Williams B."/>
            <person name="Antoshechkin I."/>
            <person name="Lee M.M."/>
            <person name="Goodwin Z."/>
            <person name="Lu X."/>
            <person name="Lewis E.E."/>
            <person name="Goodrich-Blair H."/>
            <person name="Stock S.P."/>
            <person name="Adams B.J."/>
            <person name="Sternberg P.W."/>
            <person name="Mortazavi A."/>
        </authorList>
    </citation>
    <scope>NUCLEOTIDE SEQUENCE [LARGE SCALE GENOMIC DNA]</scope>
    <source>
        <strain evidence="2 3">ALL</strain>
    </source>
</reference>
<gene>
    <name evidence="2" type="ORF">L596_010760</name>
</gene>
<evidence type="ECO:0000313" key="2">
    <source>
        <dbReference type="EMBL" id="TKR96789.1"/>
    </source>
</evidence>
<evidence type="ECO:0000313" key="3">
    <source>
        <dbReference type="Proteomes" id="UP000298663"/>
    </source>
</evidence>
<name>A0A4U5PJF4_STECR</name>
<dbReference type="EMBL" id="AZBU02000002">
    <property type="protein sequence ID" value="TKR96789.1"/>
    <property type="molecule type" value="Genomic_DNA"/>
</dbReference>
<organism evidence="2 3">
    <name type="scientific">Steinernema carpocapsae</name>
    <name type="common">Entomopathogenic nematode</name>
    <dbReference type="NCBI Taxonomy" id="34508"/>
    <lineage>
        <taxon>Eukaryota</taxon>
        <taxon>Metazoa</taxon>
        <taxon>Ecdysozoa</taxon>
        <taxon>Nematoda</taxon>
        <taxon>Chromadorea</taxon>
        <taxon>Rhabditida</taxon>
        <taxon>Tylenchina</taxon>
        <taxon>Panagrolaimomorpha</taxon>
        <taxon>Strongyloidoidea</taxon>
        <taxon>Steinernematidae</taxon>
        <taxon>Steinernema</taxon>
    </lineage>
</organism>
<comment type="caution">
    <text evidence="2">The sequence shown here is derived from an EMBL/GenBank/DDBJ whole genome shotgun (WGS) entry which is preliminary data.</text>
</comment>